<dbReference type="GO" id="GO:0004751">
    <property type="term" value="F:ribose-5-phosphate isomerase activity"/>
    <property type="evidence" value="ECO:0007669"/>
    <property type="project" value="UniProtKB-EC"/>
</dbReference>
<dbReference type="InterPro" id="IPR004785">
    <property type="entry name" value="RpiB"/>
</dbReference>
<dbReference type="PANTHER" id="PTHR30345:SF0">
    <property type="entry name" value="DNA DAMAGE-REPAIR_TOLERATION PROTEIN DRT102"/>
    <property type="match status" value="1"/>
</dbReference>
<dbReference type="NCBIfam" id="NF004051">
    <property type="entry name" value="PRK05571.1"/>
    <property type="match status" value="1"/>
</dbReference>
<dbReference type="EC" id="5.3.1.6" evidence="5"/>
<evidence type="ECO:0000256" key="7">
    <source>
        <dbReference type="ARBA" id="ARBA00023235"/>
    </source>
</evidence>
<dbReference type="Proteomes" id="UP000430508">
    <property type="component" value="Chromosome"/>
</dbReference>
<dbReference type="NCBIfam" id="TIGR00689">
    <property type="entry name" value="rpiB_lacA_lacB"/>
    <property type="match status" value="1"/>
</dbReference>
<dbReference type="InterPro" id="IPR036569">
    <property type="entry name" value="RpiB_LacA_LacB_sf"/>
</dbReference>
<evidence type="ECO:0000313" key="10">
    <source>
        <dbReference type="EMBL" id="QHA01741.1"/>
    </source>
</evidence>
<comment type="subunit">
    <text evidence="4">Homodimer.</text>
</comment>
<evidence type="ECO:0000256" key="5">
    <source>
        <dbReference type="ARBA" id="ARBA00011959"/>
    </source>
</evidence>
<feature type="active site" description="Proton donor" evidence="9">
    <location>
        <position position="98"/>
    </location>
</feature>
<dbReference type="NCBIfam" id="TIGR01120">
    <property type="entry name" value="rpiB"/>
    <property type="match status" value="1"/>
</dbReference>
<evidence type="ECO:0000256" key="4">
    <source>
        <dbReference type="ARBA" id="ARBA00011738"/>
    </source>
</evidence>
<evidence type="ECO:0000256" key="2">
    <source>
        <dbReference type="ARBA" id="ARBA00004988"/>
    </source>
</evidence>
<evidence type="ECO:0000256" key="9">
    <source>
        <dbReference type="PIRSR" id="PIRSR005384-1"/>
    </source>
</evidence>
<reference evidence="10 11" key="1">
    <citation type="submission" date="2019-12" db="EMBL/GenBank/DDBJ databases">
        <title>Sequence classification of anaerobic respiratory reductive dehalogenases: First we see many, then we see few.</title>
        <authorList>
            <person name="Molenda O."/>
            <person name="Puentes Jacome L.A."/>
            <person name="Cao X."/>
            <person name="Nesbo C.L."/>
            <person name="Tang S."/>
            <person name="Morson N."/>
            <person name="Patron J."/>
            <person name="Lomheim L."/>
            <person name="Wishart D.S."/>
            <person name="Edwards E.A."/>
        </authorList>
    </citation>
    <scope>NUCLEOTIDE SEQUENCE [LARGE SCALE GENOMIC DNA]</scope>
    <source>
        <strain evidence="10 11">12DCA</strain>
    </source>
</reference>
<evidence type="ECO:0000256" key="3">
    <source>
        <dbReference type="ARBA" id="ARBA00008754"/>
    </source>
</evidence>
<protein>
    <recommendedName>
        <fullName evidence="6">Ribose-5-phosphate isomerase B</fullName>
        <ecNumber evidence="5">5.3.1.6</ecNumber>
    </recommendedName>
    <alternativeName>
        <fullName evidence="8">Phosphoriboisomerase B</fullName>
    </alternativeName>
</protein>
<dbReference type="PIRSF" id="PIRSF005384">
    <property type="entry name" value="RpiB_LacA_B"/>
    <property type="match status" value="1"/>
</dbReference>
<dbReference type="InterPro" id="IPR011860">
    <property type="entry name" value="Rib-5-P_Isoase_Actino"/>
</dbReference>
<organism evidence="10 11">
    <name type="scientific">Dehalobacter restrictus</name>
    <dbReference type="NCBI Taxonomy" id="55583"/>
    <lineage>
        <taxon>Bacteria</taxon>
        <taxon>Bacillati</taxon>
        <taxon>Bacillota</taxon>
        <taxon>Clostridia</taxon>
        <taxon>Eubacteriales</taxon>
        <taxon>Desulfitobacteriaceae</taxon>
        <taxon>Dehalobacter</taxon>
    </lineage>
</organism>
<dbReference type="GO" id="GO:0009052">
    <property type="term" value="P:pentose-phosphate shunt, non-oxidative branch"/>
    <property type="evidence" value="ECO:0007669"/>
    <property type="project" value="TreeGrafter"/>
</dbReference>
<dbReference type="SUPFAM" id="SSF89623">
    <property type="entry name" value="Ribose/Galactose isomerase RpiB/AlsB"/>
    <property type="match status" value="1"/>
</dbReference>
<feature type="active site" description="Proton acceptor" evidence="9">
    <location>
        <position position="65"/>
    </location>
</feature>
<keyword evidence="7 10" id="KW-0413">Isomerase</keyword>
<dbReference type="PANTHER" id="PTHR30345">
    <property type="entry name" value="RIBOSE-5-PHOSPHATE ISOMERASE B"/>
    <property type="match status" value="1"/>
</dbReference>
<dbReference type="InterPro" id="IPR003500">
    <property type="entry name" value="RpiB_LacA_LacB"/>
</dbReference>
<dbReference type="NCBIfam" id="TIGR02133">
    <property type="entry name" value="RPI_actino"/>
    <property type="match status" value="1"/>
</dbReference>
<comment type="similarity">
    <text evidence="3">Belongs to the LacAB/RpiB family.</text>
</comment>
<dbReference type="EMBL" id="CP046996">
    <property type="protein sequence ID" value="QHA01741.1"/>
    <property type="molecule type" value="Genomic_DNA"/>
</dbReference>
<evidence type="ECO:0000256" key="8">
    <source>
        <dbReference type="ARBA" id="ARBA00032117"/>
    </source>
</evidence>
<dbReference type="Pfam" id="PF02502">
    <property type="entry name" value="LacAB_rpiB"/>
    <property type="match status" value="1"/>
</dbReference>
<evidence type="ECO:0000256" key="6">
    <source>
        <dbReference type="ARBA" id="ARBA00014007"/>
    </source>
</evidence>
<dbReference type="GO" id="GO:0019316">
    <property type="term" value="P:D-allose catabolic process"/>
    <property type="evidence" value="ECO:0007669"/>
    <property type="project" value="TreeGrafter"/>
</dbReference>
<comment type="pathway">
    <text evidence="2">Carbohydrate degradation; pentose phosphate pathway; D-ribose 5-phosphate from D-ribulose 5-phosphate (non-oxidative stage): step 1/1.</text>
</comment>
<name>A0A857DLZ3_9FIRM</name>
<evidence type="ECO:0000256" key="1">
    <source>
        <dbReference type="ARBA" id="ARBA00001713"/>
    </source>
</evidence>
<comment type="catalytic activity">
    <reaction evidence="1">
        <text>aldehydo-D-ribose 5-phosphate = D-ribulose 5-phosphate</text>
        <dbReference type="Rhea" id="RHEA:14657"/>
        <dbReference type="ChEBI" id="CHEBI:58121"/>
        <dbReference type="ChEBI" id="CHEBI:58273"/>
        <dbReference type="EC" id="5.3.1.6"/>
    </reaction>
</comment>
<dbReference type="RefSeq" id="WP_015044923.1">
    <property type="nucleotide sequence ID" value="NZ_CP046996.1"/>
</dbReference>
<evidence type="ECO:0000313" key="11">
    <source>
        <dbReference type="Proteomes" id="UP000430508"/>
    </source>
</evidence>
<accession>A0A857DLZ3</accession>
<proteinExistence type="inferred from homology"/>
<dbReference type="AlphaFoldDB" id="A0A857DLZ3"/>
<gene>
    <name evidence="10" type="primary">rpiB</name>
    <name evidence="10" type="ORF">GQ588_14375</name>
</gene>
<dbReference type="Gene3D" id="3.40.1400.10">
    <property type="entry name" value="Sugar-phosphate isomerase, RpiB/LacA/LacB"/>
    <property type="match status" value="1"/>
</dbReference>
<sequence>MKIALGADHAGYQLKECIKEFLAEKGHEILDCGTDSDISVDYPEYGFNVGKAVIENKADSGIVVCGTGIGISIAANKVKGIRAALCTDSYMAKMARQHNNANILALGARVIGQGVALDIVETFLTTSFSGWKHARRVDMISDFEQRS</sequence>